<dbReference type="InterPro" id="IPR016156">
    <property type="entry name" value="FAD/NAD-linked_Rdtase_dimer_sf"/>
</dbReference>
<evidence type="ECO:0000313" key="9">
    <source>
        <dbReference type="Proteomes" id="UP000191110"/>
    </source>
</evidence>
<reference evidence="8 9" key="1">
    <citation type="submission" date="2016-11" db="EMBL/GenBank/DDBJ databases">
        <title>Mixed transmission modes and dynamic genome evolution in an obligate animal-bacterial symbiosis.</title>
        <authorList>
            <person name="Russell S.L."/>
            <person name="Corbett-Detig R.B."/>
            <person name="Cavanaugh C.M."/>
        </authorList>
    </citation>
    <scope>NUCLEOTIDE SEQUENCE [LARGE SCALE GENOMIC DNA]</scope>
    <source>
        <strain evidence="8">Sveles-Q1</strain>
    </source>
</reference>
<keyword evidence="3" id="KW-0274">FAD</keyword>
<dbReference type="InterPro" id="IPR037092">
    <property type="entry name" value="FlavoCytC_S_DH_flav-bd_sf"/>
</dbReference>
<gene>
    <name evidence="8" type="ORF">BOW53_00480</name>
</gene>
<dbReference type="PROSITE" id="PS51318">
    <property type="entry name" value="TAT"/>
    <property type="match status" value="1"/>
</dbReference>
<dbReference type="SUPFAM" id="SSF51905">
    <property type="entry name" value="FAD/NAD(P)-binding domain"/>
    <property type="match status" value="2"/>
</dbReference>
<dbReference type="GO" id="GO:0016491">
    <property type="term" value="F:oxidoreductase activity"/>
    <property type="evidence" value="ECO:0007669"/>
    <property type="project" value="InterPro"/>
</dbReference>
<evidence type="ECO:0000256" key="4">
    <source>
        <dbReference type="SAM" id="SignalP"/>
    </source>
</evidence>
<evidence type="ECO:0000259" key="7">
    <source>
        <dbReference type="Pfam" id="PF21706"/>
    </source>
</evidence>
<dbReference type="InterPro" id="IPR019546">
    <property type="entry name" value="TAT_signal_bac_arc"/>
</dbReference>
<dbReference type="Pfam" id="PF09242">
    <property type="entry name" value="FCSD-flav_bind"/>
    <property type="match status" value="1"/>
</dbReference>
<accession>A0A1T2LB86</accession>
<keyword evidence="9" id="KW-1185">Reference proteome</keyword>
<dbReference type="InterPro" id="IPR036188">
    <property type="entry name" value="FAD/NAD-bd_sf"/>
</dbReference>
<evidence type="ECO:0000313" key="8">
    <source>
        <dbReference type="EMBL" id="OOZ42351.1"/>
    </source>
</evidence>
<comment type="caution">
    <text evidence="8">The sequence shown here is derived from an EMBL/GenBank/DDBJ whole genome shotgun (WGS) entry which is preliminary data.</text>
</comment>
<dbReference type="Proteomes" id="UP000191110">
    <property type="component" value="Unassembled WGS sequence"/>
</dbReference>
<dbReference type="InterPro" id="IPR052541">
    <property type="entry name" value="SQRD"/>
</dbReference>
<feature type="domain" description="Sulfide dehydrogenase [flavocytochrome c] flavoprotein chain central" evidence="7">
    <location>
        <begin position="165"/>
        <end position="288"/>
    </location>
</feature>
<dbReference type="RefSeq" id="WP_078482108.1">
    <property type="nucleotide sequence ID" value="NZ_MPRL01000001.1"/>
</dbReference>
<dbReference type="PANTHER" id="PTHR43755">
    <property type="match status" value="1"/>
</dbReference>
<dbReference type="Pfam" id="PF21706">
    <property type="entry name" value="FCSD_central"/>
    <property type="match status" value="1"/>
</dbReference>
<dbReference type="NCBIfam" id="TIGR01409">
    <property type="entry name" value="TAT_signal_seq"/>
    <property type="match status" value="1"/>
</dbReference>
<dbReference type="InterPro" id="IPR006311">
    <property type="entry name" value="TAT_signal"/>
</dbReference>
<feature type="chain" id="PRO_5012504382" evidence="4">
    <location>
        <begin position="23"/>
        <end position="434"/>
    </location>
</feature>
<dbReference type="PANTHER" id="PTHR43755:SF1">
    <property type="entry name" value="FAD-DEPENDENT PYRIDINE NUCLEOTIDE-DISULPHIDE OXIDOREDUCTASE"/>
    <property type="match status" value="1"/>
</dbReference>
<dbReference type="Gene3D" id="3.50.50.60">
    <property type="entry name" value="FAD/NAD(P)-binding domain"/>
    <property type="match status" value="2"/>
</dbReference>
<dbReference type="InterPro" id="IPR023753">
    <property type="entry name" value="FAD/NAD-binding_dom"/>
</dbReference>
<sequence length="434" mass="46765">MTQFTRRNFIKAAGGAAVAAGAAGFPMVSFGASKKVVVVGGGMGGAAAAKYIRMMDSSIEVTVIEANKHYYTCFMSNEVIHGRRSIDSIRFGYTGLAGHGVKVVHDIVTGIDANKQTVMTKGGHHFKYDRCIVAPGVDFKWEKIEGYDAKVAEDIPHAWKAGSQTVTLRKQIESMKDGGVVAICPPPNPFRCPPGPYERTSLIAAYLKKNKPKSKIVVLDPKPKFSKMGLFTAAWEKYYGYKSSDSMIDWQGTPKGSDDNVLKSVDAKTRTVTTGFNELKADVLNIIPAQKAGKIAFAAGLTKGDWCPVHHNTFESTIHKNIHVIGDAAIQSPLPKSGYAANSEAKVTAAAVVALLNGKDAPTPSWVNTCYSFVHPGDGISVAMVYNLVDGKVSKVKGSGGLTPGYAKSTMEMRAREEQYALSWFKNITHDTFG</sequence>
<keyword evidence="2 4" id="KW-0732">Signal</keyword>
<evidence type="ECO:0000256" key="2">
    <source>
        <dbReference type="ARBA" id="ARBA00022729"/>
    </source>
</evidence>
<dbReference type="InterPro" id="IPR049386">
    <property type="entry name" value="FCSD_central"/>
</dbReference>
<dbReference type="GO" id="GO:0050660">
    <property type="term" value="F:flavin adenine dinucleotide binding"/>
    <property type="evidence" value="ECO:0007669"/>
    <property type="project" value="InterPro"/>
</dbReference>
<dbReference type="AlphaFoldDB" id="A0A1T2LB86"/>
<evidence type="ECO:0000259" key="5">
    <source>
        <dbReference type="Pfam" id="PF07992"/>
    </source>
</evidence>
<dbReference type="EMBL" id="MPRL01000001">
    <property type="protein sequence ID" value="OOZ42351.1"/>
    <property type="molecule type" value="Genomic_DNA"/>
</dbReference>
<organism evidence="8 9">
    <name type="scientific">Solemya pervernicosa gill symbiont</name>
    <dbReference type="NCBI Taxonomy" id="642797"/>
    <lineage>
        <taxon>Bacteria</taxon>
        <taxon>Pseudomonadati</taxon>
        <taxon>Pseudomonadota</taxon>
        <taxon>Gammaproteobacteria</taxon>
        <taxon>sulfur-oxidizing symbionts</taxon>
    </lineage>
</organism>
<dbReference type="OrthoDB" id="9802771at2"/>
<feature type="signal peptide" evidence="4">
    <location>
        <begin position="1"/>
        <end position="22"/>
    </location>
</feature>
<dbReference type="InterPro" id="IPR015323">
    <property type="entry name" value="FlavoCytC_S_DH_flav-bd"/>
</dbReference>
<evidence type="ECO:0000256" key="3">
    <source>
        <dbReference type="ARBA" id="ARBA00022827"/>
    </source>
</evidence>
<name>A0A1T2LB86_9GAMM</name>
<evidence type="ECO:0000259" key="6">
    <source>
        <dbReference type="Pfam" id="PF09242"/>
    </source>
</evidence>
<proteinExistence type="predicted"/>
<protein>
    <submittedName>
        <fullName evidence="8">Cytochrome C</fullName>
    </submittedName>
</protein>
<dbReference type="Pfam" id="PF07992">
    <property type="entry name" value="Pyr_redox_2"/>
    <property type="match status" value="1"/>
</dbReference>
<dbReference type="Gene3D" id="3.90.760.10">
    <property type="entry name" value="Flavocytochrome c sulphide dehydrogenase, flavin-binding domain"/>
    <property type="match status" value="1"/>
</dbReference>
<dbReference type="SUPFAM" id="SSF55424">
    <property type="entry name" value="FAD/NAD-linked reductases, dimerisation (C-terminal) domain"/>
    <property type="match status" value="1"/>
</dbReference>
<feature type="domain" description="Flavocytochrome c sulphide dehydrogenase flavin-binding" evidence="6">
    <location>
        <begin position="362"/>
        <end position="433"/>
    </location>
</feature>
<feature type="domain" description="FAD/NAD(P)-binding" evidence="5">
    <location>
        <begin position="34"/>
        <end position="147"/>
    </location>
</feature>
<keyword evidence="1" id="KW-0285">Flavoprotein</keyword>
<evidence type="ECO:0000256" key="1">
    <source>
        <dbReference type="ARBA" id="ARBA00022630"/>
    </source>
</evidence>